<keyword evidence="10" id="KW-0862">Zinc</keyword>
<dbReference type="InterPro" id="IPR013087">
    <property type="entry name" value="Znf_C2H2_type"/>
</dbReference>
<evidence type="ECO:0000256" key="13">
    <source>
        <dbReference type="SAM" id="MobiDB-lite"/>
    </source>
</evidence>
<protein>
    <recommendedName>
        <fullName evidence="4">RING-type E3 ubiquitin transferase</fullName>
        <ecNumber evidence="4">2.3.2.27</ecNumber>
    </recommendedName>
</protein>
<evidence type="ECO:0000256" key="3">
    <source>
        <dbReference type="ARBA" id="ARBA00004906"/>
    </source>
</evidence>
<dbReference type="OMA" id="THNSEGP"/>
<feature type="region of interest" description="Disordered" evidence="13">
    <location>
        <begin position="302"/>
        <end position="330"/>
    </location>
</feature>
<feature type="domain" description="RING-type" evidence="14">
    <location>
        <begin position="5"/>
        <end position="46"/>
    </location>
</feature>
<dbReference type="GO" id="GO:0061630">
    <property type="term" value="F:ubiquitin protein ligase activity"/>
    <property type="evidence" value="ECO:0000318"/>
    <property type="project" value="GO_Central"/>
</dbReference>
<reference evidence="16" key="1">
    <citation type="submission" date="2025-08" db="UniProtKB">
        <authorList>
            <consortium name="RefSeq"/>
        </authorList>
    </citation>
    <scope>IDENTIFICATION</scope>
</reference>
<name>A0A1U8BIL0_NELNU</name>
<dbReference type="GO" id="GO:0008270">
    <property type="term" value="F:zinc ion binding"/>
    <property type="evidence" value="ECO:0007669"/>
    <property type="project" value="UniProtKB-KW"/>
</dbReference>
<dbReference type="SMART" id="SM00355">
    <property type="entry name" value="ZnF_C2H2"/>
    <property type="match status" value="4"/>
</dbReference>
<dbReference type="InterPro" id="IPR041888">
    <property type="entry name" value="RING-HC_ZNF598/HEL2"/>
</dbReference>
<dbReference type="Pfam" id="PF23230">
    <property type="entry name" value="zf-C2H2_13"/>
    <property type="match status" value="1"/>
</dbReference>
<feature type="compositionally biased region" description="Polar residues" evidence="13">
    <location>
        <begin position="379"/>
        <end position="398"/>
    </location>
</feature>
<sequence>MDDSCAVCAEQLEWVAYGPCSHREVCSACVARLRFICDDRRCCLCKTESKIVFVTKALGDYTRIINDFSVFSSDSTEGQVRSFWYHEDTQAYFDDIDHYKMIKAMCRLSCSVCDKMEDRGNNGSKRRGKFKSIEQLKGHLYHQHRLFMCSLCLEGRKIFSCEQKLYTRAQLNRHINTGNSKVDGSESERGGFMGHPRCGFCRSPFYGDNELYSHMSTEHYTCHICQRQYPGQYEYYKDYDDLEIHFRREHFLCEDGACLAKKFVVFPSESELKRHGAIEHGGHMSRSQRNAALRIPTSFRHRRNSEQDYRRGRGQGRGCGQGFHPDSSDDQLSRAIQSNFEIVNADSSVHDLSSGGQDICDHRETSEMDTVTEPFESLASTLSEPSSRYLQALSQGSRKTALEESSFPPLSMAPGSSQQKLKHDSEGLANTATMAARLCRRSNGTVTVLNSPQPRSAISRGSAPSSSSSSAQSGSITNFGHASSSSSPSSSTQSKQVIANETVALSYASFTQARPATAHGLLSSSSPSSSWKSSSISRVNHSASAPNLVETASLDSTISDFPPVSATQNSKFTSNDQSMLNAEDVHNANKTLVERIRAALEFNDSKYAAFKEISAEYRQGVINTAEYLCYTHQFGLSHLVPELGKLCPDARKQRELIETYNVNSLGIIRENGWGKSKSSNIRLKDGNGTNKHKGKSIDDADSSSKDNLADSIISTVRKLQLNNKPSEELEVLSEDGYRASRGRSVASVLDIQAGYSSTNLQLAEPINQNDSKSATGGFNQNLSDSGGSKQRKKTSNFHRVVRLGDGSVASLLDLKNSDSKPEQEEETTENSKSLPVRGVWRNGGGQKLVAMTQRDRGR</sequence>
<dbReference type="OrthoDB" id="3838338at2759"/>
<accession>A0A1U8BIL0</accession>
<evidence type="ECO:0000313" key="16">
    <source>
        <dbReference type="RefSeq" id="XP_010276539.1"/>
    </source>
</evidence>
<dbReference type="Pfam" id="PF23202">
    <property type="entry name" value="PAH_ZNF598"/>
    <property type="match status" value="1"/>
</dbReference>
<evidence type="ECO:0000256" key="8">
    <source>
        <dbReference type="ARBA" id="ARBA00022723"/>
    </source>
</evidence>
<feature type="compositionally biased region" description="Low complexity" evidence="13">
    <location>
        <begin position="454"/>
        <end position="476"/>
    </location>
</feature>
<evidence type="ECO:0000256" key="10">
    <source>
        <dbReference type="ARBA" id="ARBA00022833"/>
    </source>
</evidence>
<dbReference type="GO" id="GO:0072344">
    <property type="term" value="P:rescue of stalled ribosome"/>
    <property type="evidence" value="ECO:0000318"/>
    <property type="project" value="GO_Central"/>
</dbReference>
<keyword evidence="5" id="KW-0963">Cytoplasm</keyword>
<feature type="region of interest" description="Disordered" evidence="13">
    <location>
        <begin position="445"/>
        <end position="494"/>
    </location>
</feature>
<feature type="compositionally biased region" description="Polar residues" evidence="13">
    <location>
        <begin position="762"/>
        <end position="788"/>
    </location>
</feature>
<feature type="region of interest" description="Disordered" evidence="13">
    <location>
        <begin position="678"/>
        <end position="705"/>
    </location>
</feature>
<organism evidence="15 16">
    <name type="scientific">Nelumbo nucifera</name>
    <name type="common">Sacred lotus</name>
    <dbReference type="NCBI Taxonomy" id="4432"/>
    <lineage>
        <taxon>Eukaryota</taxon>
        <taxon>Viridiplantae</taxon>
        <taxon>Streptophyta</taxon>
        <taxon>Embryophyta</taxon>
        <taxon>Tracheophyta</taxon>
        <taxon>Spermatophyta</taxon>
        <taxon>Magnoliopsida</taxon>
        <taxon>Proteales</taxon>
        <taxon>Nelumbonaceae</taxon>
        <taxon>Nelumbo</taxon>
    </lineage>
</organism>
<dbReference type="KEGG" id="nnu:104611255"/>
<keyword evidence="9 12" id="KW-0863">Zinc-finger</keyword>
<gene>
    <name evidence="16" type="primary">LOC104611255</name>
</gene>
<comment type="pathway">
    <text evidence="3">Protein modification; protein ubiquitination.</text>
</comment>
<comment type="similarity">
    <text evidence="11">Belongs to the ZNF598/HEL2 family.</text>
</comment>
<feature type="region of interest" description="Disordered" evidence="13">
    <location>
        <begin position="762"/>
        <end position="799"/>
    </location>
</feature>
<dbReference type="EC" id="2.3.2.27" evidence="4"/>
<keyword evidence="7" id="KW-0808">Transferase</keyword>
<dbReference type="GO" id="GO:0005737">
    <property type="term" value="C:cytoplasm"/>
    <property type="evidence" value="ECO:0007669"/>
    <property type="project" value="UniProtKB-SubCell"/>
</dbReference>
<evidence type="ECO:0000256" key="5">
    <source>
        <dbReference type="ARBA" id="ARBA00022490"/>
    </source>
</evidence>
<proteinExistence type="inferred from homology"/>
<dbReference type="GO" id="GO:0016567">
    <property type="term" value="P:protein ubiquitination"/>
    <property type="evidence" value="ECO:0000318"/>
    <property type="project" value="GO_Central"/>
</dbReference>
<dbReference type="InterPro" id="IPR001841">
    <property type="entry name" value="Znf_RING"/>
</dbReference>
<feature type="compositionally biased region" description="Basic and acidic residues" evidence="13">
    <location>
        <begin position="695"/>
        <end position="705"/>
    </location>
</feature>
<evidence type="ECO:0000256" key="4">
    <source>
        <dbReference type="ARBA" id="ARBA00012483"/>
    </source>
</evidence>
<dbReference type="InParanoid" id="A0A1U8BIL0"/>
<dbReference type="Pfam" id="PF25447">
    <property type="entry name" value="RING_ZNF598"/>
    <property type="match status" value="1"/>
</dbReference>
<evidence type="ECO:0000256" key="7">
    <source>
        <dbReference type="ARBA" id="ARBA00022679"/>
    </source>
</evidence>
<evidence type="ECO:0000313" key="15">
    <source>
        <dbReference type="Proteomes" id="UP000189703"/>
    </source>
</evidence>
<feature type="region of interest" description="Disordered" evidence="13">
    <location>
        <begin position="813"/>
        <end position="858"/>
    </location>
</feature>
<evidence type="ECO:0000256" key="12">
    <source>
        <dbReference type="PROSITE-ProRule" id="PRU00175"/>
    </source>
</evidence>
<dbReference type="InterPro" id="IPR057634">
    <property type="entry name" value="PAH_ZNF598/HEL2"/>
</dbReference>
<keyword evidence="6" id="KW-0597">Phosphoprotein</keyword>
<evidence type="ECO:0000256" key="6">
    <source>
        <dbReference type="ARBA" id="ARBA00022553"/>
    </source>
</evidence>
<dbReference type="Proteomes" id="UP000189703">
    <property type="component" value="Unplaced"/>
</dbReference>
<dbReference type="CDD" id="cd16615">
    <property type="entry name" value="RING-HC_ZNF598"/>
    <property type="match status" value="1"/>
</dbReference>
<comment type="subcellular location">
    <subcellularLocation>
        <location evidence="2">Cytoplasm</location>
    </subcellularLocation>
</comment>
<dbReference type="PROSITE" id="PS50089">
    <property type="entry name" value="ZF_RING_2"/>
    <property type="match status" value="1"/>
</dbReference>
<dbReference type="InterPro" id="IPR056437">
    <property type="entry name" value="Znf-C2H2_ZNF598/HEL2"/>
</dbReference>
<dbReference type="PANTHER" id="PTHR22938:SF0">
    <property type="entry name" value="E3 UBIQUITIN-PROTEIN LIGASE ZNF598"/>
    <property type="match status" value="1"/>
</dbReference>
<keyword evidence="15" id="KW-1185">Reference proteome</keyword>
<evidence type="ECO:0000256" key="2">
    <source>
        <dbReference type="ARBA" id="ARBA00004496"/>
    </source>
</evidence>
<dbReference type="STRING" id="4432.A0A1U8BIL0"/>
<evidence type="ECO:0000256" key="9">
    <source>
        <dbReference type="ARBA" id="ARBA00022771"/>
    </source>
</evidence>
<dbReference type="GeneID" id="104611255"/>
<dbReference type="GO" id="GO:0043022">
    <property type="term" value="F:ribosome binding"/>
    <property type="evidence" value="ECO:0000318"/>
    <property type="project" value="GO_Central"/>
</dbReference>
<evidence type="ECO:0000259" key="14">
    <source>
        <dbReference type="PROSITE" id="PS50089"/>
    </source>
</evidence>
<dbReference type="RefSeq" id="XP_010276539.1">
    <property type="nucleotide sequence ID" value="XM_010278237.2"/>
</dbReference>
<dbReference type="AlphaFoldDB" id="A0A1U8BIL0"/>
<evidence type="ECO:0000256" key="11">
    <source>
        <dbReference type="ARBA" id="ARBA00035113"/>
    </source>
</evidence>
<dbReference type="FunCoup" id="A0A1U8BIL0">
    <property type="interactions" value="3083"/>
</dbReference>
<feature type="compositionally biased region" description="Basic residues" evidence="13">
    <location>
        <begin position="789"/>
        <end position="799"/>
    </location>
</feature>
<dbReference type="eggNOG" id="KOG2231">
    <property type="taxonomic scope" value="Eukaryota"/>
</dbReference>
<feature type="region of interest" description="Disordered" evidence="13">
    <location>
        <begin position="379"/>
        <end position="425"/>
    </location>
</feature>
<comment type="catalytic activity">
    <reaction evidence="1">
        <text>S-ubiquitinyl-[E2 ubiquitin-conjugating enzyme]-L-cysteine + [acceptor protein]-L-lysine = [E2 ubiquitin-conjugating enzyme]-L-cysteine + N(6)-ubiquitinyl-[acceptor protein]-L-lysine.</text>
        <dbReference type="EC" id="2.3.2.27"/>
    </reaction>
</comment>
<dbReference type="InterPro" id="IPR044288">
    <property type="entry name" value="ZNF598/HEL2"/>
</dbReference>
<feature type="compositionally biased region" description="Low complexity" evidence="13">
    <location>
        <begin position="483"/>
        <end position="494"/>
    </location>
</feature>
<dbReference type="PANTHER" id="PTHR22938">
    <property type="entry name" value="ZINC FINGER PROTEIN 598"/>
    <property type="match status" value="1"/>
</dbReference>
<evidence type="ECO:0000256" key="1">
    <source>
        <dbReference type="ARBA" id="ARBA00000900"/>
    </source>
</evidence>
<keyword evidence="8" id="KW-0479">Metal-binding</keyword>